<dbReference type="OrthoDB" id="2755229at2759"/>
<name>A0A8H5GUZ7_9AGAR</name>
<feature type="region of interest" description="Disordered" evidence="1">
    <location>
        <begin position="1"/>
        <end position="79"/>
    </location>
</feature>
<protein>
    <submittedName>
        <fullName evidence="2">Uncharacterized protein</fullName>
    </submittedName>
</protein>
<sequence>MPRTSSTPNPAPHTNPINGDNDSNRPAKRSRKDDGNPETTRTDHEASRSEEYDLQEEDIETIDDPDSRPKRPEPRRKMADTFVFPNAFDMKDLPTLSDQNPAIQQSCQGPLPFTPAPAAIAFTRAALPRSVIPMTTLLNNLHLTISEEVEKNPENYLAIVPFGAGNRLFRDHPHLNTDIVNFLRSLGIGSEDQKLSISRPVARSRPNQRRDFEKPWTMVLDGASAELRSFLLWQQTFAISR</sequence>
<keyword evidence="3" id="KW-1185">Reference proteome</keyword>
<dbReference type="AlphaFoldDB" id="A0A8H5GUZ7"/>
<evidence type="ECO:0000313" key="3">
    <source>
        <dbReference type="Proteomes" id="UP000565441"/>
    </source>
</evidence>
<organism evidence="2 3">
    <name type="scientific">Tricholomella constricta</name>
    <dbReference type="NCBI Taxonomy" id="117010"/>
    <lineage>
        <taxon>Eukaryota</taxon>
        <taxon>Fungi</taxon>
        <taxon>Dikarya</taxon>
        <taxon>Basidiomycota</taxon>
        <taxon>Agaricomycotina</taxon>
        <taxon>Agaricomycetes</taxon>
        <taxon>Agaricomycetidae</taxon>
        <taxon>Agaricales</taxon>
        <taxon>Tricholomatineae</taxon>
        <taxon>Lyophyllaceae</taxon>
        <taxon>Tricholomella</taxon>
    </lineage>
</organism>
<dbReference type="Proteomes" id="UP000565441">
    <property type="component" value="Unassembled WGS sequence"/>
</dbReference>
<comment type="caution">
    <text evidence="2">The sequence shown here is derived from an EMBL/GenBank/DDBJ whole genome shotgun (WGS) entry which is preliminary data.</text>
</comment>
<evidence type="ECO:0000313" key="2">
    <source>
        <dbReference type="EMBL" id="KAF5371504.1"/>
    </source>
</evidence>
<feature type="compositionally biased region" description="Basic and acidic residues" evidence="1">
    <location>
        <begin position="31"/>
        <end position="51"/>
    </location>
</feature>
<accession>A0A8H5GUZ7</accession>
<evidence type="ECO:0000256" key="1">
    <source>
        <dbReference type="SAM" id="MobiDB-lite"/>
    </source>
</evidence>
<feature type="compositionally biased region" description="Acidic residues" evidence="1">
    <location>
        <begin position="52"/>
        <end position="64"/>
    </location>
</feature>
<feature type="compositionally biased region" description="Basic and acidic residues" evidence="1">
    <location>
        <begin position="65"/>
        <end position="79"/>
    </location>
</feature>
<reference evidence="2 3" key="1">
    <citation type="journal article" date="2020" name="ISME J.">
        <title>Uncovering the hidden diversity of litter-decomposition mechanisms in mushroom-forming fungi.</title>
        <authorList>
            <person name="Floudas D."/>
            <person name="Bentzer J."/>
            <person name="Ahren D."/>
            <person name="Johansson T."/>
            <person name="Persson P."/>
            <person name="Tunlid A."/>
        </authorList>
    </citation>
    <scope>NUCLEOTIDE SEQUENCE [LARGE SCALE GENOMIC DNA]</scope>
    <source>
        <strain evidence="2 3">CBS 661.87</strain>
    </source>
</reference>
<proteinExistence type="predicted"/>
<gene>
    <name evidence="2" type="ORF">D9615_009583</name>
</gene>
<dbReference type="EMBL" id="JAACJP010000046">
    <property type="protein sequence ID" value="KAF5371504.1"/>
    <property type="molecule type" value="Genomic_DNA"/>
</dbReference>
<feature type="non-terminal residue" evidence="2">
    <location>
        <position position="1"/>
    </location>
</feature>